<name>A0A7J7MT83_9MAGN</name>
<sequence>MFTQWMKTNSIHVLACSLTYVEFPTKWVWRREEGIWRFKRSQRKIGCIYSAHPTSALGLLNDDNEWNETIEEAIQWSSAQMLRHMFVTILLFCEVKDPKELWNRNWNHDDILKREIENSQNEKFTLSDEQLRDFVLVEIEKLMNKSSRSIMVFPIPYPTMMN</sequence>
<accession>A0A7J7MT83</accession>
<dbReference type="OrthoDB" id="1735618at2759"/>
<comment type="caution">
    <text evidence="1">The sequence shown here is derived from an EMBL/GenBank/DDBJ whole genome shotgun (WGS) entry which is preliminary data.</text>
</comment>
<gene>
    <name evidence="1" type="ORF">GIB67_014867</name>
</gene>
<reference evidence="1 2" key="1">
    <citation type="journal article" date="2020" name="IScience">
        <title>Genome Sequencing of the Endangered Kingdonia uniflora (Circaeasteraceae, Ranunculales) Reveals Potential Mechanisms of Evolutionary Specialization.</title>
        <authorList>
            <person name="Sun Y."/>
            <person name="Deng T."/>
            <person name="Zhang A."/>
            <person name="Moore M.J."/>
            <person name="Landis J.B."/>
            <person name="Lin N."/>
            <person name="Zhang H."/>
            <person name="Zhang X."/>
            <person name="Huang J."/>
            <person name="Zhang X."/>
            <person name="Sun H."/>
            <person name="Wang H."/>
        </authorList>
    </citation>
    <scope>NUCLEOTIDE SEQUENCE [LARGE SCALE GENOMIC DNA]</scope>
    <source>
        <strain evidence="1">TB1705</strain>
        <tissue evidence="1">Leaf</tissue>
    </source>
</reference>
<dbReference type="EMBL" id="JACGCM010001237">
    <property type="protein sequence ID" value="KAF6158073.1"/>
    <property type="molecule type" value="Genomic_DNA"/>
</dbReference>
<organism evidence="1 2">
    <name type="scientific">Kingdonia uniflora</name>
    <dbReference type="NCBI Taxonomy" id="39325"/>
    <lineage>
        <taxon>Eukaryota</taxon>
        <taxon>Viridiplantae</taxon>
        <taxon>Streptophyta</taxon>
        <taxon>Embryophyta</taxon>
        <taxon>Tracheophyta</taxon>
        <taxon>Spermatophyta</taxon>
        <taxon>Magnoliopsida</taxon>
        <taxon>Ranunculales</taxon>
        <taxon>Circaeasteraceae</taxon>
        <taxon>Kingdonia</taxon>
    </lineage>
</organism>
<protein>
    <submittedName>
        <fullName evidence="1">Uncharacterized protein</fullName>
    </submittedName>
</protein>
<dbReference type="Proteomes" id="UP000541444">
    <property type="component" value="Unassembled WGS sequence"/>
</dbReference>
<proteinExistence type="predicted"/>
<evidence type="ECO:0000313" key="2">
    <source>
        <dbReference type="Proteomes" id="UP000541444"/>
    </source>
</evidence>
<dbReference type="AlphaFoldDB" id="A0A7J7MT83"/>
<evidence type="ECO:0000313" key="1">
    <source>
        <dbReference type="EMBL" id="KAF6158073.1"/>
    </source>
</evidence>
<keyword evidence="2" id="KW-1185">Reference proteome</keyword>
<dbReference type="PANTHER" id="PTHR10492">
    <property type="match status" value="1"/>
</dbReference>
<dbReference type="PANTHER" id="PTHR10492:SF95">
    <property type="entry name" value="HELITRON HELICASE-LIKE DOMAIN-CONTAINING PROTEIN"/>
    <property type="match status" value="1"/>
</dbReference>